<accession>A0A182JFE6</accession>
<dbReference type="AlphaFoldDB" id="A0A182JFE6"/>
<proteinExistence type="predicted"/>
<name>A0A182JFE6_ANOAO</name>
<protein>
    <submittedName>
        <fullName evidence="1">Uncharacterized protein</fullName>
    </submittedName>
</protein>
<sequence>MMVIIQATTYDSEPIHTMHMMNVSGNQFRKRGVSQFGMVNMNSRWIGHVMIHENCRKALLPSGYFSSLNSSPSSSPPPSALPPSCCSPSPAAPFPVAVPSSAPGAVPASSARTTASATGPVPCPCSPSDSAAFAAPLRLSLPFFERGPFSSSAGGVTGLGGGGGRSGALSFAPSGRSTVVSFDSAVLLGGGNSLDGLICISTSTGGDDVNSAAGASMWATFFKLPFCWKCPMRSGQAATARILKTAEPTMVPTPMSPSVMNVPITLTNSSGAEVAAAMNVAPATSLDMFSAIRRGKFIIPEDL</sequence>
<dbReference type="VEuPathDB" id="VectorBase:AATE017057"/>
<organism evidence="1">
    <name type="scientific">Anopheles atroparvus</name>
    <name type="common">European mosquito</name>
    <dbReference type="NCBI Taxonomy" id="41427"/>
    <lineage>
        <taxon>Eukaryota</taxon>
        <taxon>Metazoa</taxon>
        <taxon>Ecdysozoa</taxon>
        <taxon>Arthropoda</taxon>
        <taxon>Hexapoda</taxon>
        <taxon>Insecta</taxon>
        <taxon>Pterygota</taxon>
        <taxon>Neoptera</taxon>
        <taxon>Endopterygota</taxon>
        <taxon>Diptera</taxon>
        <taxon>Nematocera</taxon>
        <taxon>Culicoidea</taxon>
        <taxon>Culicidae</taxon>
        <taxon>Anophelinae</taxon>
        <taxon>Anopheles</taxon>
    </lineage>
</organism>
<dbReference type="EnsemblMetazoa" id="AATE017057-RA">
    <property type="protein sequence ID" value="AATE017057-PA.1"/>
    <property type="gene ID" value="AATE017057"/>
</dbReference>
<reference evidence="1" key="1">
    <citation type="submission" date="2022-08" db="UniProtKB">
        <authorList>
            <consortium name="EnsemblMetazoa"/>
        </authorList>
    </citation>
    <scope>IDENTIFICATION</scope>
    <source>
        <strain evidence="1">EBRO</strain>
    </source>
</reference>
<evidence type="ECO:0000313" key="1">
    <source>
        <dbReference type="EnsemblMetazoa" id="AATE017057-PA.1"/>
    </source>
</evidence>